<proteinExistence type="predicted"/>
<dbReference type="AlphaFoldDB" id="Q0URE4"/>
<name>Q0URE4_PHANO</name>
<dbReference type="KEGG" id="pno:SNOG_05670"/>
<evidence type="ECO:0000313" key="2">
    <source>
        <dbReference type="Proteomes" id="UP000001055"/>
    </source>
</evidence>
<gene>
    <name evidence="1" type="ORF">SNOG_05670</name>
</gene>
<dbReference type="InParanoid" id="Q0URE4"/>
<reference evidence="2" key="1">
    <citation type="journal article" date="2007" name="Plant Cell">
        <title>Dothideomycete-plant interactions illuminated by genome sequencing and EST analysis of the wheat pathogen Stagonospora nodorum.</title>
        <authorList>
            <person name="Hane J.K."/>
            <person name="Lowe R.G."/>
            <person name="Solomon P.S."/>
            <person name="Tan K.C."/>
            <person name="Schoch C.L."/>
            <person name="Spatafora J.W."/>
            <person name="Crous P.W."/>
            <person name="Kodira C."/>
            <person name="Birren B.W."/>
            <person name="Galagan J.E."/>
            <person name="Torriani S.F."/>
            <person name="McDonald B.A."/>
            <person name="Oliver R.P."/>
        </authorList>
    </citation>
    <scope>NUCLEOTIDE SEQUENCE [LARGE SCALE GENOMIC DNA]</scope>
    <source>
        <strain evidence="2">SN15 / ATCC MYA-4574 / FGSC 10173</strain>
    </source>
</reference>
<accession>Q0URE4</accession>
<evidence type="ECO:0000313" key="1">
    <source>
        <dbReference type="EMBL" id="EAT86734.1"/>
    </source>
</evidence>
<dbReference type="GeneID" id="5972944"/>
<protein>
    <submittedName>
        <fullName evidence="1">Uncharacterized protein</fullName>
    </submittedName>
</protein>
<dbReference type="Proteomes" id="UP000001055">
    <property type="component" value="Unassembled WGS sequence"/>
</dbReference>
<dbReference type="HOGENOM" id="CLU_3351312_0_0_1"/>
<organism evidence="1 2">
    <name type="scientific">Phaeosphaeria nodorum (strain SN15 / ATCC MYA-4574 / FGSC 10173)</name>
    <name type="common">Glume blotch fungus</name>
    <name type="synonym">Parastagonospora nodorum</name>
    <dbReference type="NCBI Taxonomy" id="321614"/>
    <lineage>
        <taxon>Eukaryota</taxon>
        <taxon>Fungi</taxon>
        <taxon>Dikarya</taxon>
        <taxon>Ascomycota</taxon>
        <taxon>Pezizomycotina</taxon>
        <taxon>Dothideomycetes</taxon>
        <taxon>Pleosporomycetidae</taxon>
        <taxon>Pleosporales</taxon>
        <taxon>Pleosporineae</taxon>
        <taxon>Phaeosphaeriaceae</taxon>
        <taxon>Parastagonospora</taxon>
    </lineage>
</organism>
<dbReference type="RefSeq" id="XP_001796067.1">
    <property type="nucleotide sequence ID" value="XM_001796015.1"/>
</dbReference>
<dbReference type="EMBL" id="CH445332">
    <property type="protein sequence ID" value="EAT86734.1"/>
    <property type="molecule type" value="Genomic_DNA"/>
</dbReference>
<sequence length="37" mass="4071">MAGCLFGKVRSLTLKSTYGRICNDSTVSRQLPFFIGC</sequence>